<proteinExistence type="predicted"/>
<gene>
    <name evidence="2" type="ORF">C1645_818206</name>
</gene>
<dbReference type="Proteomes" id="UP000265703">
    <property type="component" value="Unassembled WGS sequence"/>
</dbReference>
<dbReference type="AlphaFoldDB" id="A0A397T7W8"/>
<accession>A0A397T7W8</accession>
<evidence type="ECO:0000256" key="1">
    <source>
        <dbReference type="SAM" id="MobiDB-lite"/>
    </source>
</evidence>
<protein>
    <submittedName>
        <fullName evidence="2">Uncharacterized protein</fullName>
    </submittedName>
</protein>
<reference evidence="2 3" key="1">
    <citation type="submission" date="2018-06" db="EMBL/GenBank/DDBJ databases">
        <title>Comparative genomics reveals the genomic features of Rhizophagus irregularis, R. cerebriforme, R. diaphanum and Gigaspora rosea, and their symbiotic lifestyle signature.</title>
        <authorList>
            <person name="Morin E."/>
            <person name="San Clemente H."/>
            <person name="Chen E.C.H."/>
            <person name="De La Providencia I."/>
            <person name="Hainaut M."/>
            <person name="Kuo A."/>
            <person name="Kohler A."/>
            <person name="Murat C."/>
            <person name="Tang N."/>
            <person name="Roy S."/>
            <person name="Loubradou J."/>
            <person name="Henrissat B."/>
            <person name="Grigoriev I.V."/>
            <person name="Corradi N."/>
            <person name="Roux C."/>
            <person name="Martin F.M."/>
        </authorList>
    </citation>
    <scope>NUCLEOTIDE SEQUENCE [LARGE SCALE GENOMIC DNA]</scope>
    <source>
        <strain evidence="2 3">DAOM 227022</strain>
    </source>
</reference>
<keyword evidence="3" id="KW-1185">Reference proteome</keyword>
<name>A0A397T7W8_9GLOM</name>
<organism evidence="2 3">
    <name type="scientific">Glomus cerebriforme</name>
    <dbReference type="NCBI Taxonomy" id="658196"/>
    <lineage>
        <taxon>Eukaryota</taxon>
        <taxon>Fungi</taxon>
        <taxon>Fungi incertae sedis</taxon>
        <taxon>Mucoromycota</taxon>
        <taxon>Glomeromycotina</taxon>
        <taxon>Glomeromycetes</taxon>
        <taxon>Glomerales</taxon>
        <taxon>Glomeraceae</taxon>
        <taxon>Glomus</taxon>
    </lineage>
</organism>
<evidence type="ECO:0000313" key="3">
    <source>
        <dbReference type="Proteomes" id="UP000265703"/>
    </source>
</evidence>
<evidence type="ECO:0000313" key="2">
    <source>
        <dbReference type="EMBL" id="RIA94303.1"/>
    </source>
</evidence>
<feature type="compositionally biased region" description="Acidic residues" evidence="1">
    <location>
        <begin position="84"/>
        <end position="95"/>
    </location>
</feature>
<dbReference type="EMBL" id="QKYT01000084">
    <property type="protein sequence ID" value="RIA94303.1"/>
    <property type="molecule type" value="Genomic_DNA"/>
</dbReference>
<sequence length="156" mass="18006">MEETLKNGSLLPAKWVIIQEKEFEDFLLSLESSIRGLLDDSSIKFINEYSDIINHKKSMAIYITMKEVTLKKRRKENDQKENEISESESVDVEVIDDSKKNKNKIPKTSDLDDSQIKGFTTIDEPLTYPIFGFDQKTSITSQHIQVNPPYQSNPVY</sequence>
<feature type="region of interest" description="Disordered" evidence="1">
    <location>
        <begin position="72"/>
        <end position="112"/>
    </location>
</feature>
<comment type="caution">
    <text evidence="2">The sequence shown here is derived from an EMBL/GenBank/DDBJ whole genome shotgun (WGS) entry which is preliminary data.</text>
</comment>
<dbReference type="OrthoDB" id="2371069at2759"/>